<keyword evidence="4" id="KW-0675">Receptor</keyword>
<feature type="compositionally biased region" description="Low complexity" evidence="1">
    <location>
        <begin position="10"/>
        <end position="24"/>
    </location>
</feature>
<organism evidence="3 4">
    <name type="scientific">Aplysia californica</name>
    <name type="common">California sea hare</name>
    <dbReference type="NCBI Taxonomy" id="6500"/>
    <lineage>
        <taxon>Eukaryota</taxon>
        <taxon>Metazoa</taxon>
        <taxon>Spiralia</taxon>
        <taxon>Lophotrochozoa</taxon>
        <taxon>Mollusca</taxon>
        <taxon>Gastropoda</taxon>
        <taxon>Heterobranchia</taxon>
        <taxon>Euthyneura</taxon>
        <taxon>Tectipleura</taxon>
        <taxon>Aplysiida</taxon>
        <taxon>Aplysioidea</taxon>
        <taxon>Aplysiidae</taxon>
        <taxon>Aplysia</taxon>
    </lineage>
</organism>
<evidence type="ECO:0000256" key="1">
    <source>
        <dbReference type="SAM" id="MobiDB-lite"/>
    </source>
</evidence>
<gene>
    <name evidence="4" type="primary">LOC106014064</name>
</gene>
<name>A0ABM1AFA2_APLCA</name>
<feature type="domain" description="VWFA" evidence="2">
    <location>
        <begin position="137"/>
        <end position="209"/>
    </location>
</feature>
<keyword evidence="3" id="KW-1185">Reference proteome</keyword>
<sequence length="209" mass="21824">MVGVPISEDTSTSGPASATSTNGGDMTATTTMKPATQPASSVLPTTTPPPPTQPASSVLPTTTPPPPSQTMMTQTMSSQPPTTPFTEQPPTTTAKMSTQPITTRPPTTTPSREGTTSSPPPAPQTTSPGGCAGQKADVIFLLDASSSEGSTNFRKQLDYITSLVGSLDVSQDHIRVGLVTFSDDAHLQFHLQDHMDKPRLMLALGFVPY</sequence>
<dbReference type="PROSITE" id="PS50234">
    <property type="entry name" value="VWFA"/>
    <property type="match status" value="1"/>
</dbReference>
<dbReference type="InterPro" id="IPR002035">
    <property type="entry name" value="VWF_A"/>
</dbReference>
<protein>
    <submittedName>
        <fullName evidence="4">Hepatitis A virus cellular receptor 1</fullName>
    </submittedName>
</protein>
<dbReference type="CDD" id="cd01450">
    <property type="entry name" value="vWFA_subfamily_ECM"/>
    <property type="match status" value="1"/>
</dbReference>
<dbReference type="Proteomes" id="UP000694888">
    <property type="component" value="Unplaced"/>
</dbReference>
<proteinExistence type="predicted"/>
<dbReference type="Gene3D" id="3.40.50.410">
    <property type="entry name" value="von Willebrand factor, type A domain"/>
    <property type="match status" value="1"/>
</dbReference>
<dbReference type="Pfam" id="PF00092">
    <property type="entry name" value="VWA"/>
    <property type="match status" value="1"/>
</dbReference>
<reference evidence="4" key="1">
    <citation type="submission" date="2025-08" db="UniProtKB">
        <authorList>
            <consortium name="RefSeq"/>
        </authorList>
    </citation>
    <scope>IDENTIFICATION</scope>
</reference>
<feature type="region of interest" description="Disordered" evidence="1">
    <location>
        <begin position="1"/>
        <end position="132"/>
    </location>
</feature>
<accession>A0ABM1AFA2</accession>
<feature type="compositionally biased region" description="Low complexity" evidence="1">
    <location>
        <begin position="69"/>
        <end position="117"/>
    </location>
</feature>
<feature type="non-terminal residue" evidence="4">
    <location>
        <position position="209"/>
    </location>
</feature>
<dbReference type="SUPFAM" id="SSF53300">
    <property type="entry name" value="vWA-like"/>
    <property type="match status" value="1"/>
</dbReference>
<dbReference type="RefSeq" id="XP_012946551.2">
    <property type="nucleotide sequence ID" value="XM_013091097.2"/>
</dbReference>
<evidence type="ECO:0000259" key="2">
    <source>
        <dbReference type="PROSITE" id="PS50234"/>
    </source>
</evidence>
<dbReference type="InterPro" id="IPR036465">
    <property type="entry name" value="vWFA_dom_sf"/>
</dbReference>
<dbReference type="PANTHER" id="PTHR24020">
    <property type="entry name" value="COLLAGEN ALPHA"/>
    <property type="match status" value="1"/>
</dbReference>
<evidence type="ECO:0000313" key="4">
    <source>
        <dbReference type="RefSeq" id="XP_012946551.2"/>
    </source>
</evidence>
<dbReference type="InterPro" id="IPR050525">
    <property type="entry name" value="ECM_Assembly_Org"/>
</dbReference>
<dbReference type="PRINTS" id="PR00453">
    <property type="entry name" value="VWFADOMAIN"/>
</dbReference>
<dbReference type="GeneID" id="106014064"/>
<evidence type="ECO:0000313" key="3">
    <source>
        <dbReference type="Proteomes" id="UP000694888"/>
    </source>
</evidence>
<dbReference type="PANTHER" id="PTHR24020:SF84">
    <property type="entry name" value="VWFA DOMAIN-CONTAINING PROTEIN"/>
    <property type="match status" value="1"/>
</dbReference>